<organism evidence="2 3">
    <name type="scientific">Cirrhinus mrigala</name>
    <name type="common">Mrigala</name>
    <dbReference type="NCBI Taxonomy" id="683832"/>
    <lineage>
        <taxon>Eukaryota</taxon>
        <taxon>Metazoa</taxon>
        <taxon>Chordata</taxon>
        <taxon>Craniata</taxon>
        <taxon>Vertebrata</taxon>
        <taxon>Euteleostomi</taxon>
        <taxon>Actinopterygii</taxon>
        <taxon>Neopterygii</taxon>
        <taxon>Teleostei</taxon>
        <taxon>Ostariophysi</taxon>
        <taxon>Cypriniformes</taxon>
        <taxon>Cyprinidae</taxon>
        <taxon>Labeoninae</taxon>
        <taxon>Labeonini</taxon>
        <taxon>Cirrhinus</taxon>
    </lineage>
</organism>
<evidence type="ECO:0000256" key="1">
    <source>
        <dbReference type="SAM" id="MobiDB-lite"/>
    </source>
</evidence>
<proteinExistence type="predicted"/>
<comment type="caution">
    <text evidence="2">The sequence shown here is derived from an EMBL/GenBank/DDBJ whole genome shotgun (WGS) entry which is preliminary data.</text>
</comment>
<sequence length="88" mass="9344">DLKGTPDPIITEALTVSPDGLETDPSTPAPGQKEGSSEEDLDSLCDGDMTSQQIKRTVGNGILKLGLWFLENLKPSPEQPNVIISPLS</sequence>
<dbReference type="EMBL" id="JAMKFB020000015">
    <property type="protein sequence ID" value="KAL0174534.1"/>
    <property type="molecule type" value="Genomic_DNA"/>
</dbReference>
<protein>
    <submittedName>
        <fullName evidence="2">Uncharacterized protein</fullName>
    </submittedName>
</protein>
<keyword evidence="3" id="KW-1185">Reference proteome</keyword>
<reference evidence="2 3" key="1">
    <citation type="submission" date="2024-05" db="EMBL/GenBank/DDBJ databases">
        <title>Genome sequencing and assembly of Indian major carp, Cirrhinus mrigala (Hamilton, 1822).</title>
        <authorList>
            <person name="Mohindra V."/>
            <person name="Chowdhury L.M."/>
            <person name="Lal K."/>
            <person name="Jena J.K."/>
        </authorList>
    </citation>
    <scope>NUCLEOTIDE SEQUENCE [LARGE SCALE GENOMIC DNA]</scope>
    <source>
        <strain evidence="2">CM1030</strain>
        <tissue evidence="2">Blood</tissue>
    </source>
</reference>
<feature type="non-terminal residue" evidence="2">
    <location>
        <position position="1"/>
    </location>
</feature>
<feature type="region of interest" description="Disordered" evidence="1">
    <location>
        <begin position="1"/>
        <end position="48"/>
    </location>
</feature>
<dbReference type="Proteomes" id="UP001529510">
    <property type="component" value="Unassembled WGS sequence"/>
</dbReference>
<feature type="non-terminal residue" evidence="2">
    <location>
        <position position="88"/>
    </location>
</feature>
<dbReference type="AlphaFoldDB" id="A0ABD0PKZ3"/>
<evidence type="ECO:0000313" key="3">
    <source>
        <dbReference type="Proteomes" id="UP001529510"/>
    </source>
</evidence>
<gene>
    <name evidence="2" type="ORF">M9458_030502</name>
</gene>
<accession>A0ABD0PKZ3</accession>
<evidence type="ECO:0000313" key="2">
    <source>
        <dbReference type="EMBL" id="KAL0174534.1"/>
    </source>
</evidence>
<name>A0ABD0PKZ3_CIRMR</name>